<organism evidence="10 11">
    <name type="scientific">Hydrocarboniphaga effusa AP103</name>
    <dbReference type="NCBI Taxonomy" id="1172194"/>
    <lineage>
        <taxon>Bacteria</taxon>
        <taxon>Pseudomonadati</taxon>
        <taxon>Pseudomonadota</taxon>
        <taxon>Gammaproteobacteria</taxon>
        <taxon>Nevskiales</taxon>
        <taxon>Nevskiaceae</taxon>
        <taxon>Hydrocarboniphaga</taxon>
    </lineage>
</organism>
<evidence type="ECO:0000313" key="11">
    <source>
        <dbReference type="Proteomes" id="UP000003704"/>
    </source>
</evidence>
<evidence type="ECO:0000256" key="4">
    <source>
        <dbReference type="ARBA" id="ARBA00022603"/>
    </source>
</evidence>
<dbReference type="STRING" id="1172194.WQQ_04660"/>
<dbReference type="PANTHER" id="PTHR42873">
    <property type="entry name" value="RIBOSOMAL RNA LARGE SUBUNIT METHYLTRANSFERASE"/>
    <property type="match status" value="1"/>
</dbReference>
<dbReference type="Pfam" id="PF10672">
    <property type="entry name" value="Methyltrans_SAM"/>
    <property type="match status" value="1"/>
</dbReference>
<feature type="domain" description="S-adenosylmethionine-dependent methyltransferase" evidence="8">
    <location>
        <begin position="169"/>
        <end position="371"/>
    </location>
</feature>
<keyword evidence="3" id="KW-0698">rRNA processing</keyword>
<dbReference type="PANTHER" id="PTHR42873:SF1">
    <property type="entry name" value="S-ADENOSYLMETHIONINE-DEPENDENT METHYLTRANSFERASE DOMAIN-CONTAINING PROTEIN"/>
    <property type="match status" value="1"/>
</dbReference>
<dbReference type="SUPFAM" id="SSF88697">
    <property type="entry name" value="PUA domain-like"/>
    <property type="match status" value="1"/>
</dbReference>
<dbReference type="InterPro" id="IPR036974">
    <property type="entry name" value="PUA_sf"/>
</dbReference>
<evidence type="ECO:0000256" key="7">
    <source>
        <dbReference type="ARBA" id="ARBA00038091"/>
    </source>
</evidence>
<feature type="domain" description="RlmI-like PUA" evidence="9">
    <location>
        <begin position="4"/>
        <end position="69"/>
    </location>
</feature>
<dbReference type="EMBL" id="AKGD01000001">
    <property type="protein sequence ID" value="EIT70329.1"/>
    <property type="molecule type" value="Genomic_DNA"/>
</dbReference>
<comment type="caution">
    <text evidence="10">The sequence shown here is derived from an EMBL/GenBank/DDBJ whole genome shotgun (WGS) entry which is preliminary data.</text>
</comment>
<dbReference type="InterPro" id="IPR019614">
    <property type="entry name" value="SAM-dep_methyl-trfase"/>
</dbReference>
<dbReference type="InterPro" id="IPR029063">
    <property type="entry name" value="SAM-dependent_MTases_sf"/>
</dbReference>
<keyword evidence="11" id="KW-1185">Reference proteome</keyword>
<evidence type="ECO:0000256" key="3">
    <source>
        <dbReference type="ARBA" id="ARBA00022552"/>
    </source>
</evidence>
<comment type="subcellular location">
    <subcellularLocation>
        <location evidence="1">Cytoplasm</location>
    </subcellularLocation>
</comment>
<dbReference type="GO" id="GO:0008168">
    <property type="term" value="F:methyltransferase activity"/>
    <property type="evidence" value="ECO:0007669"/>
    <property type="project" value="UniProtKB-KW"/>
</dbReference>
<evidence type="ECO:0008006" key="12">
    <source>
        <dbReference type="Google" id="ProtNLM"/>
    </source>
</evidence>
<dbReference type="GO" id="GO:0032259">
    <property type="term" value="P:methylation"/>
    <property type="evidence" value="ECO:0007669"/>
    <property type="project" value="UniProtKB-KW"/>
</dbReference>
<evidence type="ECO:0000256" key="2">
    <source>
        <dbReference type="ARBA" id="ARBA00022490"/>
    </source>
</evidence>
<evidence type="ECO:0000256" key="1">
    <source>
        <dbReference type="ARBA" id="ARBA00004496"/>
    </source>
</evidence>
<keyword evidence="2" id="KW-0963">Cytoplasm</keyword>
<reference evidence="10 11" key="1">
    <citation type="journal article" date="2012" name="J. Bacteriol.">
        <title>Genome Sequence of n-Alkane-Degrading Hydrocarboniphaga effusa Strain AP103T (ATCC BAA-332T).</title>
        <authorList>
            <person name="Chang H.K."/>
            <person name="Zylstra G.J."/>
            <person name="Chae J.C."/>
        </authorList>
    </citation>
    <scope>NUCLEOTIDE SEQUENCE [LARGE SCALE GENOMIC DNA]</scope>
    <source>
        <strain evidence="10 11">AP103</strain>
    </source>
</reference>
<name>I7ZEK7_9GAMM</name>
<dbReference type="Gene3D" id="3.40.50.150">
    <property type="entry name" value="Vaccinia Virus protein VP39"/>
    <property type="match status" value="1"/>
</dbReference>
<dbReference type="SUPFAM" id="SSF53335">
    <property type="entry name" value="S-adenosyl-L-methionine-dependent methyltransferases"/>
    <property type="match status" value="1"/>
</dbReference>
<accession>I7ZEK7</accession>
<evidence type="ECO:0000256" key="6">
    <source>
        <dbReference type="ARBA" id="ARBA00022691"/>
    </source>
</evidence>
<keyword evidence="4" id="KW-0489">Methyltransferase</keyword>
<gene>
    <name evidence="10" type="ORF">WQQ_04660</name>
</gene>
<dbReference type="GO" id="GO:0006364">
    <property type="term" value="P:rRNA processing"/>
    <property type="evidence" value="ECO:0007669"/>
    <property type="project" value="UniProtKB-KW"/>
</dbReference>
<dbReference type="InterPro" id="IPR041532">
    <property type="entry name" value="RlmI-like_PUA"/>
</dbReference>
<dbReference type="Pfam" id="PF17785">
    <property type="entry name" value="PUA_3"/>
    <property type="match status" value="1"/>
</dbReference>
<keyword evidence="6" id="KW-0949">S-adenosyl-L-methionine</keyword>
<comment type="similarity">
    <text evidence="7">Belongs to the methyltransferase superfamily. RlmI family.</text>
</comment>
<evidence type="ECO:0000256" key="5">
    <source>
        <dbReference type="ARBA" id="ARBA00022679"/>
    </source>
</evidence>
<dbReference type="Gene3D" id="2.30.130.10">
    <property type="entry name" value="PUA domain"/>
    <property type="match status" value="1"/>
</dbReference>
<dbReference type="OrthoDB" id="9805492at2"/>
<evidence type="ECO:0000259" key="8">
    <source>
        <dbReference type="Pfam" id="PF10672"/>
    </source>
</evidence>
<dbReference type="Gene3D" id="3.30.750.80">
    <property type="entry name" value="RNA methyltransferase domain (HRMD) like"/>
    <property type="match status" value="1"/>
</dbReference>
<dbReference type="Proteomes" id="UP000003704">
    <property type="component" value="Unassembled WGS sequence"/>
</dbReference>
<dbReference type="GO" id="GO:0003723">
    <property type="term" value="F:RNA binding"/>
    <property type="evidence" value="ECO:0007669"/>
    <property type="project" value="InterPro"/>
</dbReference>
<dbReference type="CDD" id="cd11572">
    <property type="entry name" value="RlmI_M_like"/>
    <property type="match status" value="1"/>
</dbReference>
<proteinExistence type="inferred from homology"/>
<evidence type="ECO:0000259" key="9">
    <source>
        <dbReference type="Pfam" id="PF17785"/>
    </source>
</evidence>
<evidence type="ECO:0000313" key="10">
    <source>
        <dbReference type="EMBL" id="EIT70329.1"/>
    </source>
</evidence>
<keyword evidence="5" id="KW-0808">Transferase</keyword>
<sequence length="390" mass="42992">MLTLKLKTREDRRLRAGHLWVYSNEIDTATTAAKGVAPGTLCKFVDSRDKPLGVGYVNPTALLCGRLLTGKADAVIDADWMLRRLQSALALREKLYPTPYYRLAFGDSDGLPGLVVDRYGDVLVVQLTTAGMENLKAIVIEALQRLLKPRGILLRNDTSARELEGLSLYEEIIGEVPETVDLLESGVPFKAPVRGGQKTGWFYDQHANRDRLAPYVKGARVLDVFSYVGGWAVRAAKFGASEVTCVDSSKLALEVAAENAKLNGIALETRQGDALDVLKTLRGEGRQFDVVVVDPPALIKRKRDTDAGTEHYAALNRQAMHLLAPDGILISCSCSFHMEAAELQRILLRESRTVGRRLQILEQGGQSPDHPVHPAIVETRYLKAFYCRLA</sequence>
<dbReference type="PATRIC" id="fig|1172194.4.peg.444"/>
<dbReference type="CDD" id="cd21153">
    <property type="entry name" value="PUA_RlmI"/>
    <property type="match status" value="1"/>
</dbReference>
<dbReference type="CDD" id="cd02440">
    <property type="entry name" value="AdoMet_MTases"/>
    <property type="match status" value="1"/>
</dbReference>
<dbReference type="RefSeq" id="WP_007183425.1">
    <property type="nucleotide sequence ID" value="NZ_AKGD01000001.1"/>
</dbReference>
<dbReference type="AlphaFoldDB" id="I7ZEK7"/>
<dbReference type="GO" id="GO:0005737">
    <property type="term" value="C:cytoplasm"/>
    <property type="evidence" value="ECO:0007669"/>
    <property type="project" value="UniProtKB-SubCell"/>
</dbReference>
<protein>
    <recommendedName>
        <fullName evidence="12">SAM-dependent methyltransferase</fullName>
    </recommendedName>
</protein>
<dbReference type="InterPro" id="IPR015947">
    <property type="entry name" value="PUA-like_sf"/>
</dbReference>